<reference evidence="2 3" key="1">
    <citation type="submission" date="2019-07" db="EMBL/GenBank/DDBJ databases">
        <title>Sphingomonas alkalisoli sp. nov., isolated from rhizosphere soil of Suaedae salsa.</title>
        <authorList>
            <person name="Zhang H."/>
            <person name="Xu L."/>
            <person name="Zhang J.-X."/>
            <person name="Sun J.-Q."/>
        </authorList>
    </citation>
    <scope>NUCLEOTIDE SEQUENCE [LARGE SCALE GENOMIC DNA]</scope>
    <source>
        <strain evidence="2 3">XS-10</strain>
    </source>
</reference>
<dbReference type="OrthoDB" id="9807797at2"/>
<evidence type="ECO:0000313" key="2">
    <source>
        <dbReference type="EMBL" id="QDX28105.1"/>
    </source>
</evidence>
<dbReference type="SUPFAM" id="SSF50891">
    <property type="entry name" value="Cyclophilin-like"/>
    <property type="match status" value="1"/>
</dbReference>
<dbReference type="PANTHER" id="PTHR47511:SF1">
    <property type="entry name" value="PEPTIDYL-PROLYL CIS-TRANS ISOMERASE CYP23"/>
    <property type="match status" value="1"/>
</dbReference>
<dbReference type="Gene3D" id="2.40.100.10">
    <property type="entry name" value="Cyclophilin-like"/>
    <property type="match status" value="1"/>
</dbReference>
<protein>
    <submittedName>
        <fullName evidence="2">Peptidylprolyl isomerase</fullName>
    </submittedName>
</protein>
<keyword evidence="2" id="KW-0413">Isomerase</keyword>
<dbReference type="PANTHER" id="PTHR47511">
    <property type="entry name" value="PEPTIDYL-PROLYL CIS-TRANS ISOMERASE CYP23"/>
    <property type="match status" value="1"/>
</dbReference>
<dbReference type="Proteomes" id="UP000318055">
    <property type="component" value="Chromosome"/>
</dbReference>
<dbReference type="GO" id="GO:0003755">
    <property type="term" value="F:peptidyl-prolyl cis-trans isomerase activity"/>
    <property type="evidence" value="ECO:0007669"/>
    <property type="project" value="InterPro"/>
</dbReference>
<gene>
    <name evidence="2" type="ORF">FPZ54_04640</name>
</gene>
<dbReference type="InterPro" id="IPR044233">
    <property type="entry name" value="CYP23-like"/>
</dbReference>
<dbReference type="InterPro" id="IPR002130">
    <property type="entry name" value="Cyclophilin-type_PPIase_dom"/>
</dbReference>
<evidence type="ECO:0000313" key="3">
    <source>
        <dbReference type="Proteomes" id="UP000318055"/>
    </source>
</evidence>
<proteinExistence type="predicted"/>
<accession>A0A518RKZ2</accession>
<sequence>MALAGLLLVAAGPSDPPVVRVRLVTSAGDIVVALEARRAPKTVANFLRYVDDGRLEGTYFYRAARRKGDPKLGFVQGGIGTDARRILPSVPLEPTSLTGLKHLNGTISMAHGADPNSAHGNFSIMVGDNPALDARPGNPGYAAFGRVIGGMPTVQRILAMPTGGGRGAMRGQMILRRVTIQRAERLDGVAKPTGRAKPWLIKLPWRKD</sequence>
<dbReference type="PROSITE" id="PS50072">
    <property type="entry name" value="CSA_PPIASE_2"/>
    <property type="match status" value="1"/>
</dbReference>
<dbReference type="KEGG" id="ssua:FPZ54_04640"/>
<organism evidence="2 3">
    <name type="scientific">Sphingomonas suaedae</name>
    <dbReference type="NCBI Taxonomy" id="2599297"/>
    <lineage>
        <taxon>Bacteria</taxon>
        <taxon>Pseudomonadati</taxon>
        <taxon>Pseudomonadota</taxon>
        <taxon>Alphaproteobacteria</taxon>
        <taxon>Sphingomonadales</taxon>
        <taxon>Sphingomonadaceae</taxon>
        <taxon>Sphingomonas</taxon>
    </lineage>
</organism>
<dbReference type="AlphaFoldDB" id="A0A518RKZ2"/>
<evidence type="ECO:0000259" key="1">
    <source>
        <dbReference type="PROSITE" id="PS50072"/>
    </source>
</evidence>
<keyword evidence="3" id="KW-1185">Reference proteome</keyword>
<name>A0A518RKZ2_9SPHN</name>
<dbReference type="EMBL" id="CP042239">
    <property type="protein sequence ID" value="QDX28105.1"/>
    <property type="molecule type" value="Genomic_DNA"/>
</dbReference>
<feature type="domain" description="PPIase cyclophilin-type" evidence="1">
    <location>
        <begin position="25"/>
        <end position="185"/>
    </location>
</feature>
<dbReference type="Pfam" id="PF00160">
    <property type="entry name" value="Pro_isomerase"/>
    <property type="match status" value="1"/>
</dbReference>
<dbReference type="InterPro" id="IPR029000">
    <property type="entry name" value="Cyclophilin-like_dom_sf"/>
</dbReference>